<reference evidence="1" key="2">
    <citation type="journal article" date="2015" name="Data Brief">
        <title>Shoot transcriptome of the giant reed, Arundo donax.</title>
        <authorList>
            <person name="Barrero R.A."/>
            <person name="Guerrero F.D."/>
            <person name="Moolhuijzen P."/>
            <person name="Goolsby J.A."/>
            <person name="Tidwell J."/>
            <person name="Bellgard S.E."/>
            <person name="Bellgard M.I."/>
        </authorList>
    </citation>
    <scope>NUCLEOTIDE SEQUENCE</scope>
    <source>
        <tissue evidence="1">Shoot tissue taken approximately 20 cm above the soil surface</tissue>
    </source>
</reference>
<dbReference type="AlphaFoldDB" id="A0A0A8YR75"/>
<sequence>MLAMLSPLKDPNSYLNRNLLTAETKVTKSFGIIEHN</sequence>
<evidence type="ECO:0000313" key="1">
    <source>
        <dbReference type="EMBL" id="JAD24887.1"/>
    </source>
</evidence>
<dbReference type="EMBL" id="GBRH01273008">
    <property type="protein sequence ID" value="JAD24887.1"/>
    <property type="molecule type" value="Transcribed_RNA"/>
</dbReference>
<organism evidence="1">
    <name type="scientific">Arundo donax</name>
    <name type="common">Giant reed</name>
    <name type="synonym">Donax arundinaceus</name>
    <dbReference type="NCBI Taxonomy" id="35708"/>
    <lineage>
        <taxon>Eukaryota</taxon>
        <taxon>Viridiplantae</taxon>
        <taxon>Streptophyta</taxon>
        <taxon>Embryophyta</taxon>
        <taxon>Tracheophyta</taxon>
        <taxon>Spermatophyta</taxon>
        <taxon>Magnoliopsida</taxon>
        <taxon>Liliopsida</taxon>
        <taxon>Poales</taxon>
        <taxon>Poaceae</taxon>
        <taxon>PACMAD clade</taxon>
        <taxon>Arundinoideae</taxon>
        <taxon>Arundineae</taxon>
        <taxon>Arundo</taxon>
    </lineage>
</organism>
<proteinExistence type="predicted"/>
<accession>A0A0A8YR75</accession>
<name>A0A0A8YR75_ARUDO</name>
<protein>
    <submittedName>
        <fullName evidence="1">Uncharacterized protein</fullName>
    </submittedName>
</protein>
<reference evidence="1" key="1">
    <citation type="submission" date="2014-09" db="EMBL/GenBank/DDBJ databases">
        <authorList>
            <person name="Magalhaes I.L.F."/>
            <person name="Oliveira U."/>
            <person name="Santos F.R."/>
            <person name="Vidigal T.H.D.A."/>
            <person name="Brescovit A.D."/>
            <person name="Santos A.J."/>
        </authorList>
    </citation>
    <scope>NUCLEOTIDE SEQUENCE</scope>
    <source>
        <tissue evidence="1">Shoot tissue taken approximately 20 cm above the soil surface</tissue>
    </source>
</reference>